<evidence type="ECO:0000313" key="2">
    <source>
        <dbReference type="EMBL" id="ACZ43086.1"/>
    </source>
</evidence>
<sequence>MFGKQDQKLEVLLDALMTEDKEHVRLVLSGLPRDLSWQILTQGEIEVVDLEAVDKSALPFTLTLPTVDQDSYVAANPYASISGTWTGGWGDDTKKDKESYEDS</sequence>
<name>D1CH65_THET1</name>
<dbReference type="AlphaFoldDB" id="D1CH65"/>
<dbReference type="KEGG" id="ttr:Tter_2186"/>
<dbReference type="HOGENOM" id="CLU_2262521_0_0_0"/>
<evidence type="ECO:0000256" key="1">
    <source>
        <dbReference type="SAM" id="MobiDB-lite"/>
    </source>
</evidence>
<reference evidence="3" key="1">
    <citation type="journal article" date="2010" name="Stand. Genomic Sci.">
        <title>Complete genome sequence of 'Thermobaculum terrenum' type strain (YNP1).</title>
        <authorList>
            <person name="Kiss H."/>
            <person name="Cleland D."/>
            <person name="Lapidus A."/>
            <person name="Lucas S."/>
            <person name="Glavina Del Rio T."/>
            <person name="Nolan M."/>
            <person name="Tice H."/>
            <person name="Han C."/>
            <person name="Goodwin L."/>
            <person name="Pitluck S."/>
            <person name="Liolios K."/>
            <person name="Ivanova N."/>
            <person name="Mavromatis K."/>
            <person name="Ovchinnikova G."/>
            <person name="Pati A."/>
            <person name="Chen A."/>
            <person name="Palaniappan K."/>
            <person name="Land M."/>
            <person name="Hauser L."/>
            <person name="Chang Y."/>
            <person name="Jeffries C."/>
            <person name="Lu M."/>
            <person name="Brettin T."/>
            <person name="Detter J."/>
            <person name="Goker M."/>
            <person name="Tindall B."/>
            <person name="Beck B."/>
            <person name="McDermott T."/>
            <person name="Woyke T."/>
            <person name="Bristow J."/>
            <person name="Eisen J."/>
            <person name="Markowitz V."/>
            <person name="Hugenholtz P."/>
            <person name="Kyrpides N."/>
            <person name="Klenk H."/>
            <person name="Cheng J."/>
        </authorList>
    </citation>
    <scope>NUCLEOTIDE SEQUENCE [LARGE SCALE GENOMIC DNA]</scope>
    <source>
        <strain evidence="3">ATCC BAA-798 / YNP1</strain>
    </source>
</reference>
<dbReference type="Proteomes" id="UP000000323">
    <property type="component" value="Chromosome 2"/>
</dbReference>
<organism evidence="2 3">
    <name type="scientific">Thermobaculum terrenum (strain ATCC BAA-798 / CCMEE 7001 / YNP1)</name>
    <dbReference type="NCBI Taxonomy" id="525904"/>
    <lineage>
        <taxon>Bacteria</taxon>
        <taxon>Bacillati</taxon>
        <taxon>Chloroflexota</taxon>
        <taxon>Chloroflexia</taxon>
        <taxon>Candidatus Thermobaculales</taxon>
        <taxon>Candidatus Thermobaculaceae</taxon>
        <taxon>Thermobaculum</taxon>
    </lineage>
</organism>
<proteinExistence type="predicted"/>
<evidence type="ECO:0000313" key="3">
    <source>
        <dbReference type="Proteomes" id="UP000000323"/>
    </source>
</evidence>
<gene>
    <name evidence="2" type="ordered locus">Tter_2186</name>
</gene>
<feature type="compositionally biased region" description="Basic and acidic residues" evidence="1">
    <location>
        <begin position="91"/>
        <end position="103"/>
    </location>
</feature>
<dbReference type="RefSeq" id="WP_012876117.1">
    <property type="nucleotide sequence ID" value="NC_013526.1"/>
</dbReference>
<feature type="region of interest" description="Disordered" evidence="1">
    <location>
        <begin position="82"/>
        <end position="103"/>
    </location>
</feature>
<protein>
    <submittedName>
        <fullName evidence="2">Uncharacterized protein</fullName>
    </submittedName>
</protein>
<keyword evidence="3" id="KW-1185">Reference proteome</keyword>
<accession>D1CH65</accession>
<dbReference type="EMBL" id="CP001826">
    <property type="protein sequence ID" value="ACZ43086.1"/>
    <property type="molecule type" value="Genomic_DNA"/>
</dbReference>